<organism evidence="1 2">
    <name type="scientific">Lentinula aff. lateritia</name>
    <dbReference type="NCBI Taxonomy" id="2804960"/>
    <lineage>
        <taxon>Eukaryota</taxon>
        <taxon>Fungi</taxon>
        <taxon>Dikarya</taxon>
        <taxon>Basidiomycota</taxon>
        <taxon>Agaricomycotina</taxon>
        <taxon>Agaricomycetes</taxon>
        <taxon>Agaricomycetidae</taxon>
        <taxon>Agaricales</taxon>
        <taxon>Marasmiineae</taxon>
        <taxon>Omphalotaceae</taxon>
        <taxon>Lentinula</taxon>
    </lineage>
</organism>
<name>A0ACC1TLW0_9AGAR</name>
<evidence type="ECO:0000313" key="1">
    <source>
        <dbReference type="EMBL" id="KAJ3805578.1"/>
    </source>
</evidence>
<reference evidence="1" key="1">
    <citation type="submission" date="2022-09" db="EMBL/GenBank/DDBJ databases">
        <title>A Global Phylogenomic Analysis of the Shiitake Genus Lentinula.</title>
        <authorList>
            <consortium name="DOE Joint Genome Institute"/>
            <person name="Sierra-Patev S."/>
            <person name="Min B."/>
            <person name="Naranjo-Ortiz M."/>
            <person name="Looney B."/>
            <person name="Konkel Z."/>
            <person name="Slot J.C."/>
            <person name="Sakamoto Y."/>
            <person name="Steenwyk J.L."/>
            <person name="Rokas A."/>
            <person name="Carro J."/>
            <person name="Camarero S."/>
            <person name="Ferreira P."/>
            <person name="Molpeceres G."/>
            <person name="Ruiz-Duenas F.J."/>
            <person name="Serrano A."/>
            <person name="Henrissat B."/>
            <person name="Drula E."/>
            <person name="Hughes K.W."/>
            <person name="Mata J.L."/>
            <person name="Ishikawa N.K."/>
            <person name="Vargas-Isla R."/>
            <person name="Ushijima S."/>
            <person name="Smith C.A."/>
            <person name="Ahrendt S."/>
            <person name="Andreopoulos W."/>
            <person name="He G."/>
            <person name="Labutti K."/>
            <person name="Lipzen A."/>
            <person name="Ng V."/>
            <person name="Riley R."/>
            <person name="Sandor L."/>
            <person name="Barry K."/>
            <person name="Martinez A.T."/>
            <person name="Xiao Y."/>
            <person name="Gibbons J.G."/>
            <person name="Terashima K."/>
            <person name="Grigoriev I.V."/>
            <person name="Hibbett D.S."/>
        </authorList>
    </citation>
    <scope>NUCLEOTIDE SEQUENCE</scope>
    <source>
        <strain evidence="1">TMI1499</strain>
    </source>
</reference>
<keyword evidence="2" id="KW-1185">Reference proteome</keyword>
<comment type="caution">
    <text evidence="1">The sequence shown here is derived from an EMBL/GenBank/DDBJ whole genome shotgun (WGS) entry which is preliminary data.</text>
</comment>
<evidence type="ECO:0000313" key="2">
    <source>
        <dbReference type="Proteomes" id="UP001163835"/>
    </source>
</evidence>
<dbReference type="EMBL" id="MU795570">
    <property type="protein sequence ID" value="KAJ3805578.1"/>
    <property type="molecule type" value="Genomic_DNA"/>
</dbReference>
<dbReference type="Proteomes" id="UP001163835">
    <property type="component" value="Unassembled WGS sequence"/>
</dbReference>
<accession>A0ACC1TLW0</accession>
<gene>
    <name evidence="1" type="ORF">F5876DRAFT_81630</name>
</gene>
<protein>
    <submittedName>
        <fullName evidence="1">Uncharacterized protein</fullName>
    </submittedName>
</protein>
<proteinExistence type="predicted"/>
<sequence>MQLTHPSKIHSFTRTIGFLFIAIGTVVNIAAPIQNPDAHPSLNVSNDEFSSSSKNSNSTSIYPRMDAPPNYTDLPPQTKPIEACLIIHSVSPLPADTQESLQAAVEELLRSMIPAITKDIQRGFKQVLPDLNIMDFPKVIKIPVTSVQYKQHTSQEGMYAFDLTMGGKLDILHNGERCNLHGCGRYNVKNGLGSSYYGEISQACVEDGKKLYTGFIGGNNMQTGVMDKLVEFKNGETCSGTVYHLAAGRFYQRSKLNSPVAHKTPHWFFMQLLSCTHIFALGLFAGPLFLESTVARPVNLGSDSIELQLLLSNICASNESSRTTPQPDNIHDCHYRPLDLPKHTMEAQVILHDEIPDVKIECLLETTIETMLKPIIPAIVDSIAQSRPKLGNFLRSSGLITIPVTRLGYVSTPGVSEVRNGSYSFDINFLGQWTPVHDSKHQVLSKLKKYRQWDLVLDRVHKGPTAIATLPYFGRLDREALDHKHKDSMLELRIDQLTGEIGRRVADKQFLMVSWKNGEVLFRDRLYMHPRRWHQLEAMHDNMIGTRVGNPLPPPPPATALR</sequence>